<evidence type="ECO:0000259" key="2">
    <source>
        <dbReference type="SMART" id="SM00014"/>
    </source>
</evidence>
<keyword evidence="1" id="KW-0472">Membrane</keyword>
<dbReference type="Pfam" id="PF01569">
    <property type="entry name" value="PAP2"/>
    <property type="match status" value="1"/>
</dbReference>
<organism evidence="3">
    <name type="scientific">Neobacillus citreus</name>
    <dbReference type="NCBI Taxonomy" id="2833578"/>
    <lineage>
        <taxon>Bacteria</taxon>
        <taxon>Bacillati</taxon>
        <taxon>Bacillota</taxon>
        <taxon>Bacilli</taxon>
        <taxon>Bacillales</taxon>
        <taxon>Bacillaceae</taxon>
        <taxon>Neobacillus</taxon>
    </lineage>
</organism>
<keyword evidence="5" id="KW-1185">Reference proteome</keyword>
<evidence type="ECO:0000313" key="4">
    <source>
        <dbReference type="EMBL" id="MCH6266094.1"/>
    </source>
</evidence>
<keyword evidence="1" id="KW-0812">Transmembrane</keyword>
<accession>A0A942TA73</accession>
<comment type="caution">
    <text evidence="3">The sequence shown here is derived from an EMBL/GenBank/DDBJ whole genome shotgun (WGS) entry which is preliminary data.</text>
</comment>
<dbReference type="AlphaFoldDB" id="A0A942TA73"/>
<dbReference type="EMBL" id="JAGYPE020000016">
    <property type="protein sequence ID" value="MCH6266094.1"/>
    <property type="molecule type" value="Genomic_DNA"/>
</dbReference>
<keyword evidence="1" id="KW-1133">Transmembrane helix</keyword>
<dbReference type="RefSeq" id="WP_213147601.1">
    <property type="nucleotide sequence ID" value="NZ_JAGYPE020000016.1"/>
</dbReference>
<dbReference type="Proteomes" id="UP000677265">
    <property type="component" value="Unassembled WGS sequence"/>
</dbReference>
<dbReference type="SUPFAM" id="SSF48317">
    <property type="entry name" value="Acid phosphatase/Vanadium-dependent haloperoxidase"/>
    <property type="match status" value="1"/>
</dbReference>
<feature type="transmembrane region" description="Helical" evidence="1">
    <location>
        <begin position="125"/>
        <end position="143"/>
    </location>
</feature>
<feature type="transmembrane region" description="Helical" evidence="1">
    <location>
        <begin position="60"/>
        <end position="79"/>
    </location>
</feature>
<dbReference type="InterPro" id="IPR000326">
    <property type="entry name" value="PAP2/HPO"/>
</dbReference>
<dbReference type="SMART" id="SM00014">
    <property type="entry name" value="acidPPc"/>
    <property type="match status" value="1"/>
</dbReference>
<dbReference type="PANTHER" id="PTHR14969:SF58">
    <property type="entry name" value="UNDECAPRENYL-DIPHOSPHATASE BCRC"/>
    <property type="match status" value="1"/>
</dbReference>
<dbReference type="InterPro" id="IPR036938">
    <property type="entry name" value="PAP2/HPO_sf"/>
</dbReference>
<dbReference type="Gene3D" id="1.20.144.10">
    <property type="entry name" value="Phosphatidic acid phosphatase type 2/haloperoxidase"/>
    <property type="match status" value="1"/>
</dbReference>
<proteinExistence type="predicted"/>
<feature type="transmembrane region" description="Helical" evidence="1">
    <location>
        <begin position="149"/>
        <end position="167"/>
    </location>
</feature>
<name>A0A942TA73_9BACI</name>
<evidence type="ECO:0000313" key="5">
    <source>
        <dbReference type="Proteomes" id="UP000677265"/>
    </source>
</evidence>
<feature type="transmembrane region" description="Helical" evidence="1">
    <location>
        <begin position="26"/>
        <end position="48"/>
    </location>
</feature>
<reference evidence="3" key="1">
    <citation type="submission" date="2021-05" db="EMBL/GenBank/DDBJ databases">
        <title>Novel Bacillus species.</title>
        <authorList>
            <person name="Liu G."/>
        </authorList>
    </citation>
    <scope>NUCLEOTIDE SEQUENCE</scope>
    <source>
        <strain evidence="3 5">FJAT-50051</strain>
    </source>
</reference>
<feature type="transmembrane region" description="Helical" evidence="1">
    <location>
        <begin position="99"/>
        <end position="118"/>
    </location>
</feature>
<protein>
    <submittedName>
        <fullName evidence="3">Undecaprenyl-diphosphatase</fullName>
    </submittedName>
</protein>
<dbReference type="CDD" id="cd03385">
    <property type="entry name" value="PAP2_BcrC_like"/>
    <property type="match status" value="1"/>
</dbReference>
<gene>
    <name evidence="4" type="ORF">KHB02_011225</name>
    <name evidence="3" type="ORF">KHB02_41120</name>
</gene>
<dbReference type="PANTHER" id="PTHR14969">
    <property type="entry name" value="SPHINGOSINE-1-PHOSPHATE PHOSPHOHYDROLASE"/>
    <property type="match status" value="1"/>
</dbReference>
<feature type="domain" description="Phosphatidic acid phosphatase type 2/haloperoxidase" evidence="2">
    <location>
        <begin position="60"/>
        <end position="164"/>
    </location>
</feature>
<dbReference type="InterPro" id="IPR033879">
    <property type="entry name" value="UPP_Pase"/>
</dbReference>
<evidence type="ECO:0000256" key="1">
    <source>
        <dbReference type="SAM" id="Phobius"/>
    </source>
</evidence>
<dbReference type="GO" id="GO:0050380">
    <property type="term" value="F:undecaprenyl-diphosphatase activity"/>
    <property type="evidence" value="ECO:0007669"/>
    <property type="project" value="InterPro"/>
</dbReference>
<dbReference type="EMBL" id="JAGYPE010000009">
    <property type="protein sequence ID" value="MBS4187781.1"/>
    <property type="molecule type" value="Genomic_DNA"/>
</dbReference>
<dbReference type="GO" id="GO:0005886">
    <property type="term" value="C:plasma membrane"/>
    <property type="evidence" value="ECO:0007669"/>
    <property type="project" value="InterPro"/>
</dbReference>
<sequence>MLSNLDYTMFQWINHLAVSERVINPLMVLLAEKAEYLFMAGILFYWFFQKAKNRRMVVEACFSACLALGINVLIGMFFYRDRPFVSHHVHWLIHHARNASFPSDHATAAFVIAASIWIWRKRDGWIWLLLAAGISLSRVWTGVHYPLDVIGGMVIGVGSAFLVHFLFARFTIFHKLGEFVIGLYDRAENIVLRRS</sequence>
<evidence type="ECO:0000313" key="3">
    <source>
        <dbReference type="EMBL" id="MBS4187781.1"/>
    </source>
</evidence>